<reference evidence="2" key="1">
    <citation type="submission" date="2020-11" db="EMBL/GenBank/DDBJ databases">
        <authorList>
            <consortium name="DOE Joint Genome Institute"/>
            <person name="Ahrendt S."/>
            <person name="Riley R."/>
            <person name="Andreopoulos W."/>
            <person name="LaButti K."/>
            <person name="Pangilinan J."/>
            <person name="Ruiz-duenas F.J."/>
            <person name="Barrasa J.M."/>
            <person name="Sanchez-Garcia M."/>
            <person name="Camarero S."/>
            <person name="Miyauchi S."/>
            <person name="Serrano A."/>
            <person name="Linde D."/>
            <person name="Babiker R."/>
            <person name="Drula E."/>
            <person name="Ayuso-Fernandez I."/>
            <person name="Pacheco R."/>
            <person name="Padilla G."/>
            <person name="Ferreira P."/>
            <person name="Barriuso J."/>
            <person name="Kellner H."/>
            <person name="Castanera R."/>
            <person name="Alfaro M."/>
            <person name="Ramirez L."/>
            <person name="Pisabarro A.G."/>
            <person name="Kuo A."/>
            <person name="Tritt A."/>
            <person name="Lipzen A."/>
            <person name="He G."/>
            <person name="Yan M."/>
            <person name="Ng V."/>
            <person name="Cullen D."/>
            <person name="Martin F."/>
            <person name="Rosso M.-N."/>
            <person name="Henrissat B."/>
            <person name="Hibbett D."/>
            <person name="Martinez A.T."/>
            <person name="Grigoriev I.V."/>
        </authorList>
    </citation>
    <scope>NUCLEOTIDE SEQUENCE</scope>
    <source>
        <strain evidence="2">AH 44721</strain>
    </source>
</reference>
<feature type="compositionally biased region" description="Basic and acidic residues" evidence="1">
    <location>
        <begin position="401"/>
        <end position="411"/>
    </location>
</feature>
<name>A0A9P5NNA1_GYMJU</name>
<feature type="compositionally biased region" description="Basic residues" evidence="1">
    <location>
        <begin position="457"/>
        <end position="469"/>
    </location>
</feature>
<comment type="caution">
    <text evidence="2">The sequence shown here is derived from an EMBL/GenBank/DDBJ whole genome shotgun (WGS) entry which is preliminary data.</text>
</comment>
<evidence type="ECO:0000313" key="2">
    <source>
        <dbReference type="EMBL" id="KAF8901067.1"/>
    </source>
</evidence>
<feature type="compositionally biased region" description="Basic residues" evidence="1">
    <location>
        <begin position="413"/>
        <end position="428"/>
    </location>
</feature>
<protein>
    <submittedName>
        <fullName evidence="2">Uncharacterized protein</fullName>
    </submittedName>
</protein>
<feature type="compositionally biased region" description="Polar residues" evidence="1">
    <location>
        <begin position="315"/>
        <end position="324"/>
    </location>
</feature>
<gene>
    <name evidence="2" type="ORF">CPB84DRAFT_1847040</name>
</gene>
<dbReference type="Proteomes" id="UP000724874">
    <property type="component" value="Unassembled WGS sequence"/>
</dbReference>
<sequence>MINKEPPKPSLILATPVNVEESRAKRHQRQQSRFRDRGGIFVPTSRSTLADILLGKAPPLKKPARRSISASPTKRKAHASHGPAQDLVLTARHAISRKSSPRKQKRKSSAEKVDKNTLAPSVEATKDSDPKVLKNSQVRTSSKSKSILKSFSKNTETTDSGPSMREEVAQHVSSKFIENTETAAAPKSAPKGRATKAAATSAKPKKSQNQNSGISSKSKGKAKARPNAKTEISETDTENAATVTKTKSLSVHSQSSNAVPISAVVEPYKPLLSKRRKSTLYSDGFSEDEYIPKQVKRAKSRMKIAVGSKEKASKGSISSKQSNKVPRKLPNRNKTDAPQLPDIPEGDEADISDEKSSNESPPVLEQPDAPCVKNSNKSSKRSVQETELDPEQPQRPKKRAKTIENEDEAMRPGKAKTKTQKKPSRKRSRTENAIHEPNEEPKKVIEQSEPKAEPKSKPTKLTKPTKPKSQKSTDADRKRSSSEEKKSSKRKRENATVPERVQRPAAAPLRKGPPKRVLQRLMECQHHDVDNEPDPIDFLS</sequence>
<dbReference type="OrthoDB" id="3047765at2759"/>
<feature type="compositionally biased region" description="Low complexity" evidence="1">
    <location>
        <begin position="141"/>
        <end position="153"/>
    </location>
</feature>
<feature type="compositionally biased region" description="Low complexity" evidence="1">
    <location>
        <begin position="195"/>
        <end position="217"/>
    </location>
</feature>
<feature type="region of interest" description="Disordered" evidence="1">
    <location>
        <begin position="1"/>
        <end position="41"/>
    </location>
</feature>
<feature type="compositionally biased region" description="Basic and acidic residues" evidence="1">
    <location>
        <begin position="429"/>
        <end position="456"/>
    </location>
</feature>
<feature type="region of interest" description="Disordered" evidence="1">
    <location>
        <begin position="53"/>
        <end position="540"/>
    </location>
</feature>
<organism evidence="2 3">
    <name type="scientific">Gymnopilus junonius</name>
    <name type="common">Spectacular rustgill mushroom</name>
    <name type="synonym">Gymnopilus spectabilis subsp. junonius</name>
    <dbReference type="NCBI Taxonomy" id="109634"/>
    <lineage>
        <taxon>Eukaryota</taxon>
        <taxon>Fungi</taxon>
        <taxon>Dikarya</taxon>
        <taxon>Basidiomycota</taxon>
        <taxon>Agaricomycotina</taxon>
        <taxon>Agaricomycetes</taxon>
        <taxon>Agaricomycetidae</taxon>
        <taxon>Agaricales</taxon>
        <taxon>Agaricineae</taxon>
        <taxon>Hymenogastraceae</taxon>
        <taxon>Gymnopilus</taxon>
    </lineage>
</organism>
<feature type="compositionally biased region" description="Polar residues" evidence="1">
    <location>
        <begin position="238"/>
        <end position="259"/>
    </location>
</feature>
<proteinExistence type="predicted"/>
<evidence type="ECO:0000313" key="3">
    <source>
        <dbReference type="Proteomes" id="UP000724874"/>
    </source>
</evidence>
<feature type="compositionally biased region" description="Basic residues" evidence="1">
    <location>
        <begin position="94"/>
        <end position="107"/>
    </location>
</feature>
<feature type="compositionally biased region" description="Polar residues" evidence="1">
    <location>
        <begin position="171"/>
        <end position="182"/>
    </location>
</feature>
<dbReference type="EMBL" id="JADNYJ010000044">
    <property type="protein sequence ID" value="KAF8901067.1"/>
    <property type="molecule type" value="Genomic_DNA"/>
</dbReference>
<evidence type="ECO:0000256" key="1">
    <source>
        <dbReference type="SAM" id="MobiDB-lite"/>
    </source>
</evidence>
<dbReference type="AlphaFoldDB" id="A0A9P5NNA1"/>
<accession>A0A9P5NNA1</accession>
<keyword evidence="3" id="KW-1185">Reference proteome</keyword>
<feature type="compositionally biased region" description="Acidic residues" evidence="1">
    <location>
        <begin position="531"/>
        <end position="540"/>
    </location>
</feature>
<feature type="compositionally biased region" description="Basic and acidic residues" evidence="1">
    <location>
        <begin position="471"/>
        <end position="486"/>
    </location>
</feature>